<evidence type="ECO:0000313" key="1">
    <source>
        <dbReference type="EMBL" id="GAA3702564.1"/>
    </source>
</evidence>
<dbReference type="EMBL" id="BAABDS010000009">
    <property type="protein sequence ID" value="GAA3702564.1"/>
    <property type="molecule type" value="Genomic_DNA"/>
</dbReference>
<dbReference type="Proteomes" id="UP001501479">
    <property type="component" value="Unassembled WGS sequence"/>
</dbReference>
<evidence type="ECO:0008006" key="3">
    <source>
        <dbReference type="Google" id="ProtNLM"/>
    </source>
</evidence>
<sequence>MDETECLHIVINTLEVNTMDAPRPRPVSSNQAPFKSLTKYIRVRSPQDARFVEFDFAIDDPGLFVELVMPKDAFKHFCQTNQVVEMTQAQSDTVDAEMDKWRYGEETLLSRNHNHSQK</sequence>
<dbReference type="Pfam" id="PF06099">
    <property type="entry name" value="Phenol_hyd_sub"/>
    <property type="match status" value="1"/>
</dbReference>
<comment type="caution">
    <text evidence="1">The sequence shown here is derived from an EMBL/GenBank/DDBJ whole genome shotgun (WGS) entry which is preliminary data.</text>
</comment>
<proteinExistence type="predicted"/>
<gene>
    <name evidence="1" type="ORF">GCM10022421_06460</name>
</gene>
<reference evidence="2" key="1">
    <citation type="journal article" date="2019" name="Int. J. Syst. Evol. Microbiol.">
        <title>The Global Catalogue of Microorganisms (GCM) 10K type strain sequencing project: providing services to taxonomists for standard genome sequencing and annotation.</title>
        <authorList>
            <consortium name="The Broad Institute Genomics Platform"/>
            <consortium name="The Broad Institute Genome Sequencing Center for Infectious Disease"/>
            <person name="Wu L."/>
            <person name="Ma J."/>
        </authorList>
    </citation>
    <scope>NUCLEOTIDE SEQUENCE [LARGE SCALE GENOMIC DNA]</scope>
    <source>
        <strain evidence="2">JCM 17329</strain>
    </source>
</reference>
<keyword evidence="2" id="KW-1185">Reference proteome</keyword>
<name>A0ABP7DCT1_9GAMM</name>
<accession>A0ABP7DCT1</accession>
<protein>
    <recommendedName>
        <fullName evidence="3">Phenol hydroxylase</fullName>
    </recommendedName>
</protein>
<organism evidence="1 2">
    <name type="scientific">Oceanisphaera sediminis</name>
    <dbReference type="NCBI Taxonomy" id="981381"/>
    <lineage>
        <taxon>Bacteria</taxon>
        <taxon>Pseudomonadati</taxon>
        <taxon>Pseudomonadota</taxon>
        <taxon>Gammaproteobacteria</taxon>
        <taxon>Aeromonadales</taxon>
        <taxon>Aeromonadaceae</taxon>
        <taxon>Oceanisphaera</taxon>
    </lineage>
</organism>
<evidence type="ECO:0000313" key="2">
    <source>
        <dbReference type="Proteomes" id="UP001501479"/>
    </source>
</evidence>
<dbReference type="InterPro" id="IPR010353">
    <property type="entry name" value="DmpK"/>
</dbReference>